<comment type="caution">
    <text evidence="1">The sequence shown here is derived from an EMBL/GenBank/DDBJ whole genome shotgun (WGS) entry which is preliminary data.</text>
</comment>
<evidence type="ECO:0000313" key="2">
    <source>
        <dbReference type="Proteomes" id="UP000283880"/>
    </source>
</evidence>
<reference evidence="1 2" key="1">
    <citation type="submission" date="2018-08" db="EMBL/GenBank/DDBJ databases">
        <title>A genome reference for cultivated species of the human gut microbiota.</title>
        <authorList>
            <person name="Zou Y."/>
            <person name="Xue W."/>
            <person name="Luo G."/>
        </authorList>
    </citation>
    <scope>NUCLEOTIDE SEQUENCE [LARGE SCALE GENOMIC DNA]</scope>
    <source>
        <strain evidence="1 2">AF04-15</strain>
    </source>
</reference>
<organism evidence="1 2">
    <name type="scientific">Enterocloster asparagiformis</name>
    <dbReference type="NCBI Taxonomy" id="333367"/>
    <lineage>
        <taxon>Bacteria</taxon>
        <taxon>Bacillati</taxon>
        <taxon>Bacillota</taxon>
        <taxon>Clostridia</taxon>
        <taxon>Lachnospirales</taxon>
        <taxon>Lachnospiraceae</taxon>
        <taxon>Enterocloster</taxon>
    </lineage>
</organism>
<dbReference type="Proteomes" id="UP000283880">
    <property type="component" value="Unassembled WGS sequence"/>
</dbReference>
<accession>A0A413FCU2</accession>
<dbReference type="AlphaFoldDB" id="A0A413FCU2"/>
<name>A0A413FCU2_9FIRM</name>
<dbReference type="EMBL" id="QSBM01000013">
    <property type="protein sequence ID" value="RGX27446.1"/>
    <property type="molecule type" value="Genomic_DNA"/>
</dbReference>
<evidence type="ECO:0000313" key="1">
    <source>
        <dbReference type="EMBL" id="RGX27446.1"/>
    </source>
</evidence>
<gene>
    <name evidence="1" type="ORF">DWV29_17005</name>
</gene>
<dbReference type="OrthoDB" id="1823089at2"/>
<sequence>MSCDCEVCTHEHEKPCSGFLFTVDECGQVMLLSAESVHQLTGEQVDPAECSAVLPRRSFESAFSKYIEWHTPDPSNCTLHQLCSAWSCGSAP</sequence>
<protein>
    <submittedName>
        <fullName evidence="1">Uncharacterized protein</fullName>
    </submittedName>
</protein>
<proteinExistence type="predicted"/>